<sequence length="344" mass="37264">MSNLQIGLVAVGVVLILIVVLFNWWQDRRVRRKMQEHFPEAVEDPLMGGVPQPGVRREPGLGAFAPAADGDADPAADDEAEVDPACEVVMDISFHQPVPSDQLYAALHGVQKVGNKPVRMFAEREGGGHRARLRAGESYVSMQLAVLLANRSGPLTDIEWSHLWGIAQSLAERFDGSVEGPEQGPVLNRARQLDELCAGLDAQVGLALRLGGTRPVHEVTRVAKDVGFLAYGSQLAWMAESGIPRFMLLLDGAHVGEVQSAGADRVDLLLDLPNSPPDEQAFSRMVSVGRDLAARLHAELVDDQGKPVSEGADRAVDQRLYELYGKMEQAGFPAGSERALRVFS</sequence>
<proteinExistence type="inferred from homology"/>
<reference evidence="6" key="1">
    <citation type="journal article" date="2019" name="Int. J. Syst. Evol. Microbiol.">
        <title>The Global Catalogue of Microorganisms (GCM) 10K type strain sequencing project: providing services to taxonomists for standard genome sequencing and annotation.</title>
        <authorList>
            <consortium name="The Broad Institute Genomics Platform"/>
            <consortium name="The Broad Institute Genome Sequencing Center for Infectious Disease"/>
            <person name="Wu L."/>
            <person name="Ma J."/>
        </authorList>
    </citation>
    <scope>NUCLEOTIDE SEQUENCE [LARGE SCALE GENOMIC DNA]</scope>
    <source>
        <strain evidence="6">LMG 24813</strain>
    </source>
</reference>
<keyword evidence="2" id="KW-1003">Cell membrane</keyword>
<comment type="function">
    <text evidence="1">Essential cell division protein that stabilizes the FtsZ protofilaments by cross-linking them and that serves as a cytoplasmic membrane anchor for the Z ring. Also required for the recruitment to the septal ring of downstream cell division proteins.</text>
</comment>
<dbReference type="Proteomes" id="UP001595848">
    <property type="component" value="Unassembled WGS sequence"/>
</dbReference>
<keyword evidence="1" id="KW-0131">Cell cycle</keyword>
<protein>
    <recommendedName>
        <fullName evidence="1">Cell division protein ZipA</fullName>
    </recommendedName>
</protein>
<comment type="similarity">
    <text evidence="1">Belongs to the ZipA family.</text>
</comment>
<keyword evidence="1 5" id="KW-0132">Cell division</keyword>
<comment type="subcellular location">
    <subcellularLocation>
        <location evidence="2">Cell inner membrane</location>
        <topology evidence="2">Single-pass type I membrane protein</topology>
    </subcellularLocation>
</comment>
<dbReference type="RefSeq" id="WP_217964368.1">
    <property type="nucleotide sequence ID" value="NZ_JAHTBN010000003.1"/>
</dbReference>
<accession>A0ABV8NTS6</accession>
<feature type="domain" description="ZipA C-terminal FtsZ-binding" evidence="4">
    <location>
        <begin position="200"/>
        <end position="320"/>
    </location>
</feature>
<keyword evidence="2" id="KW-0997">Cell inner membrane</keyword>
<evidence type="ECO:0000313" key="6">
    <source>
        <dbReference type="Proteomes" id="UP001595848"/>
    </source>
</evidence>
<evidence type="ECO:0000256" key="3">
    <source>
        <dbReference type="SAM" id="Phobius"/>
    </source>
</evidence>
<keyword evidence="3" id="KW-1133">Transmembrane helix</keyword>
<dbReference type="Pfam" id="PF04354">
    <property type="entry name" value="ZipA_C"/>
    <property type="match status" value="1"/>
</dbReference>
<comment type="caution">
    <text evidence="5">The sequence shown here is derived from an EMBL/GenBank/DDBJ whole genome shotgun (WGS) entry which is preliminary data.</text>
</comment>
<feature type="transmembrane region" description="Helical" evidence="3">
    <location>
        <begin position="6"/>
        <end position="25"/>
    </location>
</feature>
<evidence type="ECO:0000259" key="4">
    <source>
        <dbReference type="SMART" id="SM00771"/>
    </source>
</evidence>
<dbReference type="EMBL" id="JBHSBV010000002">
    <property type="protein sequence ID" value="MFC4200374.1"/>
    <property type="molecule type" value="Genomic_DNA"/>
</dbReference>
<dbReference type="InterPro" id="IPR007449">
    <property type="entry name" value="ZipA_FtsZ-bd_C"/>
</dbReference>
<evidence type="ECO:0000313" key="5">
    <source>
        <dbReference type="EMBL" id="MFC4200374.1"/>
    </source>
</evidence>
<organism evidence="5 6">
    <name type="scientific">Candidimonas humi</name>
    <dbReference type="NCBI Taxonomy" id="683355"/>
    <lineage>
        <taxon>Bacteria</taxon>
        <taxon>Pseudomonadati</taxon>
        <taxon>Pseudomonadota</taxon>
        <taxon>Betaproteobacteria</taxon>
        <taxon>Burkholderiales</taxon>
        <taxon>Alcaligenaceae</taxon>
        <taxon>Candidimonas</taxon>
    </lineage>
</organism>
<name>A0ABV8NTS6_9BURK</name>
<dbReference type="GO" id="GO:0051301">
    <property type="term" value="P:cell division"/>
    <property type="evidence" value="ECO:0007669"/>
    <property type="project" value="UniProtKB-KW"/>
</dbReference>
<gene>
    <name evidence="5" type="ORF">ACFOY1_05345</name>
</gene>
<keyword evidence="2 3" id="KW-0812">Transmembrane</keyword>
<evidence type="ECO:0000256" key="2">
    <source>
        <dbReference type="RuleBase" id="RU003613"/>
    </source>
</evidence>
<keyword evidence="6" id="KW-1185">Reference proteome</keyword>
<keyword evidence="2 3" id="KW-0472">Membrane</keyword>
<dbReference type="SMART" id="SM00771">
    <property type="entry name" value="ZipA_C"/>
    <property type="match status" value="1"/>
</dbReference>
<evidence type="ECO:0000256" key="1">
    <source>
        <dbReference type="RuleBase" id="RU003612"/>
    </source>
</evidence>